<feature type="chain" id="PRO_5041959379" evidence="1">
    <location>
        <begin position="19"/>
        <end position="352"/>
    </location>
</feature>
<feature type="signal peptide" evidence="1">
    <location>
        <begin position="1"/>
        <end position="18"/>
    </location>
</feature>
<dbReference type="InterPro" id="IPR051961">
    <property type="entry name" value="Fungal_Metabolite_Diox"/>
</dbReference>
<dbReference type="SUPFAM" id="SSF51197">
    <property type="entry name" value="Clavaminate synthase-like"/>
    <property type="match status" value="1"/>
</dbReference>
<keyword evidence="3" id="KW-1185">Reference proteome</keyword>
<dbReference type="Proteomes" id="UP001230188">
    <property type="component" value="Unassembled WGS sequence"/>
</dbReference>
<dbReference type="InterPro" id="IPR008775">
    <property type="entry name" value="Phytyl_CoA_dOase-like"/>
</dbReference>
<dbReference type="AlphaFoldDB" id="A0AAD7U9S7"/>
<comment type="caution">
    <text evidence="2">The sequence shown here is derived from an EMBL/GenBank/DDBJ whole genome shotgun (WGS) entry which is preliminary data.</text>
</comment>
<dbReference type="Gene3D" id="2.60.120.620">
    <property type="entry name" value="q2cbj1_9rhob like domain"/>
    <property type="match status" value="1"/>
</dbReference>
<evidence type="ECO:0000313" key="3">
    <source>
        <dbReference type="Proteomes" id="UP001230188"/>
    </source>
</evidence>
<organism evidence="2 3">
    <name type="scientific">Chrysophaeum taylorii</name>
    <dbReference type="NCBI Taxonomy" id="2483200"/>
    <lineage>
        <taxon>Eukaryota</taxon>
        <taxon>Sar</taxon>
        <taxon>Stramenopiles</taxon>
        <taxon>Ochrophyta</taxon>
        <taxon>Pelagophyceae</taxon>
        <taxon>Pelagomonadales</taxon>
        <taxon>Pelagomonadaceae</taxon>
        <taxon>Chrysophaeum</taxon>
    </lineage>
</organism>
<sequence length="352" mass="39507">MRGWLVLLLAARSAGWSGEECASRWDNEPVVYERDIEAWVGVGAAMFRACGVVAVVPADPGTTAAVALRRELAKEAAPLLERRASLRDKLMRAMVDRRSLRALGAEEVDDEQSLLWAGEAYRERNDGRIDLAMSRNTSRSLPFRAARLVRELLGADATLRAARVVLALGGVAANQHWHRDSTPIFDDVPVYALNAFVYVEDLRYRGATEFVLGSHRWPAAKWPEDARDVEKAFALDAGAVVIADYRTVHRGPAMPRAGDDRYLAMFVYGLSWWRDAVNYETGDYGGARTPADVDHDSVTLVAEIDPDEERLQCRWRMFWGLVNRWEAGLVAELDRRVASRRWKAQVVPRSDL</sequence>
<dbReference type="PANTHER" id="PTHR37563:SF2">
    <property type="entry name" value="PHYTANOYL-COA DIOXYGENASE FAMILY PROTEIN (AFU_ORTHOLOGUE AFUA_2G03330)"/>
    <property type="match status" value="1"/>
</dbReference>
<dbReference type="EMBL" id="JAQMWT010000466">
    <property type="protein sequence ID" value="KAJ8600932.1"/>
    <property type="molecule type" value="Genomic_DNA"/>
</dbReference>
<keyword evidence="1" id="KW-0732">Signal</keyword>
<gene>
    <name evidence="2" type="ORF">CTAYLR_005055</name>
</gene>
<dbReference type="Pfam" id="PF05721">
    <property type="entry name" value="PhyH"/>
    <property type="match status" value="1"/>
</dbReference>
<evidence type="ECO:0000256" key="1">
    <source>
        <dbReference type="SAM" id="SignalP"/>
    </source>
</evidence>
<dbReference type="PANTHER" id="PTHR37563">
    <property type="entry name" value="PHYTANOYL-COA DIOXYGENASE FAMILY PROTEIN (AFU_ORTHOLOGUE AFUA_2G03330)"/>
    <property type="match status" value="1"/>
</dbReference>
<accession>A0AAD7U9S7</accession>
<proteinExistence type="predicted"/>
<evidence type="ECO:0000313" key="2">
    <source>
        <dbReference type="EMBL" id="KAJ8600932.1"/>
    </source>
</evidence>
<reference evidence="2" key="1">
    <citation type="submission" date="2023-01" db="EMBL/GenBank/DDBJ databases">
        <title>Metagenome sequencing of chrysophaentin producing Chrysophaeum taylorii.</title>
        <authorList>
            <person name="Davison J."/>
            <person name="Bewley C."/>
        </authorList>
    </citation>
    <scope>NUCLEOTIDE SEQUENCE</scope>
    <source>
        <strain evidence="2">NIES-1699</strain>
    </source>
</reference>
<name>A0AAD7U9S7_9STRA</name>
<protein>
    <submittedName>
        <fullName evidence="2">Uncharacterized protein</fullName>
    </submittedName>
</protein>